<dbReference type="CDD" id="cd03214">
    <property type="entry name" value="ABC_Iron-Siderophores_B12_Hemin"/>
    <property type="match status" value="1"/>
</dbReference>
<dbReference type="SUPFAM" id="SSF52540">
    <property type="entry name" value="P-loop containing nucleoside triphosphate hydrolases"/>
    <property type="match status" value="1"/>
</dbReference>
<organism evidence="6 7">
    <name type="scientific">Crassaminicella thermophila</name>
    <dbReference type="NCBI Taxonomy" id="2599308"/>
    <lineage>
        <taxon>Bacteria</taxon>
        <taxon>Bacillati</taxon>
        <taxon>Bacillota</taxon>
        <taxon>Clostridia</taxon>
        <taxon>Eubacteriales</taxon>
        <taxon>Clostridiaceae</taxon>
        <taxon>Crassaminicella</taxon>
    </lineage>
</organism>
<keyword evidence="2" id="KW-0547">Nucleotide-binding</keyword>
<keyword evidence="4" id="KW-1278">Translocase</keyword>
<dbReference type="OrthoDB" id="9799337at2"/>
<dbReference type="EMBL" id="CP042243">
    <property type="protein sequence ID" value="QEK12821.1"/>
    <property type="molecule type" value="Genomic_DNA"/>
</dbReference>
<dbReference type="InterPro" id="IPR027417">
    <property type="entry name" value="P-loop_NTPase"/>
</dbReference>
<evidence type="ECO:0000256" key="3">
    <source>
        <dbReference type="ARBA" id="ARBA00022840"/>
    </source>
</evidence>
<dbReference type="PROSITE" id="PS00211">
    <property type="entry name" value="ABC_TRANSPORTER_1"/>
    <property type="match status" value="1"/>
</dbReference>
<keyword evidence="7" id="KW-1185">Reference proteome</keyword>
<evidence type="ECO:0000259" key="5">
    <source>
        <dbReference type="PROSITE" id="PS50893"/>
    </source>
</evidence>
<dbReference type="PROSITE" id="PS50893">
    <property type="entry name" value="ABC_TRANSPORTER_2"/>
    <property type="match status" value="1"/>
</dbReference>
<sequence>MYTVKNLCFSYDGKKVLDNVSFSIEQGKLTTIIGPNGSGKTTLLNLITGQLSKYNGEIYFQNKLLESYGVKELSQKIAVISQNVDIRFPFTCMEVVMMGRSPFKSRMKQLSKNDLDVVVRCMEMTETIKFSDTPITDLSGGEKQRVMMAKALAQTPQILFLDEAFSNMDIKYTIKFLNLLRKMIKEENLTVISIMHDLNLTDLFSDRILALKDGKVVKYGKTEQTVTPQLIKDLFGVHIRKNEEKGLVILPTI</sequence>
<dbReference type="PANTHER" id="PTHR42794">
    <property type="entry name" value="HEMIN IMPORT ATP-BINDING PROTEIN HMUV"/>
    <property type="match status" value="1"/>
</dbReference>
<proteinExistence type="predicted"/>
<dbReference type="AlphaFoldDB" id="A0A5C0SER4"/>
<dbReference type="SMART" id="SM00382">
    <property type="entry name" value="AAA"/>
    <property type="match status" value="1"/>
</dbReference>
<dbReference type="Gene3D" id="3.40.50.300">
    <property type="entry name" value="P-loop containing nucleotide triphosphate hydrolases"/>
    <property type="match status" value="1"/>
</dbReference>
<dbReference type="PANTHER" id="PTHR42794:SF1">
    <property type="entry name" value="HEMIN IMPORT ATP-BINDING PROTEIN HMUV"/>
    <property type="match status" value="1"/>
</dbReference>
<evidence type="ECO:0000256" key="1">
    <source>
        <dbReference type="ARBA" id="ARBA00022448"/>
    </source>
</evidence>
<dbReference type="Proteomes" id="UP000324646">
    <property type="component" value="Chromosome"/>
</dbReference>
<feature type="domain" description="ABC transporter" evidence="5">
    <location>
        <begin position="2"/>
        <end position="238"/>
    </location>
</feature>
<dbReference type="InterPro" id="IPR017871">
    <property type="entry name" value="ABC_transporter-like_CS"/>
</dbReference>
<dbReference type="GO" id="GO:0016887">
    <property type="term" value="F:ATP hydrolysis activity"/>
    <property type="evidence" value="ECO:0007669"/>
    <property type="project" value="InterPro"/>
</dbReference>
<dbReference type="RefSeq" id="WP_148809957.1">
    <property type="nucleotide sequence ID" value="NZ_CP042243.1"/>
</dbReference>
<dbReference type="KEGG" id="crs:FQB35_11065"/>
<dbReference type="InterPro" id="IPR003593">
    <property type="entry name" value="AAA+_ATPase"/>
</dbReference>
<evidence type="ECO:0000313" key="6">
    <source>
        <dbReference type="EMBL" id="QEK12821.1"/>
    </source>
</evidence>
<keyword evidence="3 6" id="KW-0067">ATP-binding</keyword>
<name>A0A5C0SER4_CRATE</name>
<accession>A0A5C0SER4</accession>
<dbReference type="Pfam" id="PF00005">
    <property type="entry name" value="ABC_tran"/>
    <property type="match status" value="1"/>
</dbReference>
<dbReference type="InterPro" id="IPR003439">
    <property type="entry name" value="ABC_transporter-like_ATP-bd"/>
</dbReference>
<protein>
    <submittedName>
        <fullName evidence="6">ABC transporter ATP-binding protein</fullName>
    </submittedName>
</protein>
<keyword evidence="1" id="KW-0813">Transport</keyword>
<evidence type="ECO:0000256" key="4">
    <source>
        <dbReference type="ARBA" id="ARBA00022967"/>
    </source>
</evidence>
<evidence type="ECO:0000313" key="7">
    <source>
        <dbReference type="Proteomes" id="UP000324646"/>
    </source>
</evidence>
<dbReference type="GO" id="GO:0005524">
    <property type="term" value="F:ATP binding"/>
    <property type="evidence" value="ECO:0007669"/>
    <property type="project" value="UniProtKB-KW"/>
</dbReference>
<evidence type="ECO:0000256" key="2">
    <source>
        <dbReference type="ARBA" id="ARBA00022741"/>
    </source>
</evidence>
<reference evidence="6 7" key="1">
    <citation type="submission" date="2019-07" db="EMBL/GenBank/DDBJ databases">
        <title>Complete genome of Crassaminicella thermophila SY095.</title>
        <authorList>
            <person name="Li X."/>
        </authorList>
    </citation>
    <scope>NUCLEOTIDE SEQUENCE [LARGE SCALE GENOMIC DNA]</scope>
    <source>
        <strain evidence="6 7">SY095</strain>
    </source>
</reference>
<gene>
    <name evidence="6" type="ORF">FQB35_11065</name>
</gene>
<dbReference type="FunFam" id="3.40.50.300:FF:000134">
    <property type="entry name" value="Iron-enterobactin ABC transporter ATP-binding protein"/>
    <property type="match status" value="1"/>
</dbReference>